<keyword evidence="8" id="KW-1133">Transmembrane helix</keyword>
<evidence type="ECO:0000256" key="11">
    <source>
        <dbReference type="RuleBase" id="RU362127"/>
    </source>
</evidence>
<dbReference type="Gene3D" id="3.40.50.2000">
    <property type="entry name" value="Glycogen Phosphorylase B"/>
    <property type="match status" value="1"/>
</dbReference>
<feature type="chain" id="PRO_5025459009" description="UDP-N-acetylglucosamine transferase subunit ALG14" evidence="12">
    <location>
        <begin position="17"/>
        <end position="197"/>
    </location>
</feature>
<dbReference type="Proteomes" id="UP000799437">
    <property type="component" value="Unassembled WGS sequence"/>
</dbReference>
<evidence type="ECO:0000256" key="8">
    <source>
        <dbReference type="ARBA" id="ARBA00022989"/>
    </source>
</evidence>
<evidence type="ECO:0000256" key="7">
    <source>
        <dbReference type="ARBA" id="ARBA00022824"/>
    </source>
</evidence>
<dbReference type="Pfam" id="PF08660">
    <property type="entry name" value="Alg14"/>
    <property type="match status" value="1"/>
</dbReference>
<reference evidence="13" key="1">
    <citation type="journal article" date="2020" name="Stud. Mycol.">
        <title>101 Dothideomycetes genomes: a test case for predicting lifestyles and emergence of pathogens.</title>
        <authorList>
            <person name="Haridas S."/>
            <person name="Albert R."/>
            <person name="Binder M."/>
            <person name="Bloem J."/>
            <person name="Labutti K."/>
            <person name="Salamov A."/>
            <person name="Andreopoulos B."/>
            <person name="Baker S."/>
            <person name="Barry K."/>
            <person name="Bills G."/>
            <person name="Bluhm B."/>
            <person name="Cannon C."/>
            <person name="Castanera R."/>
            <person name="Culley D."/>
            <person name="Daum C."/>
            <person name="Ezra D."/>
            <person name="Gonzalez J."/>
            <person name="Henrissat B."/>
            <person name="Kuo A."/>
            <person name="Liang C."/>
            <person name="Lipzen A."/>
            <person name="Lutzoni F."/>
            <person name="Magnuson J."/>
            <person name="Mondo S."/>
            <person name="Nolan M."/>
            <person name="Ohm R."/>
            <person name="Pangilinan J."/>
            <person name="Park H.-J."/>
            <person name="Ramirez L."/>
            <person name="Alfaro M."/>
            <person name="Sun H."/>
            <person name="Tritt A."/>
            <person name="Yoshinaga Y."/>
            <person name="Zwiers L.-H."/>
            <person name="Turgeon B."/>
            <person name="Goodwin S."/>
            <person name="Spatafora J."/>
            <person name="Crous P."/>
            <person name="Grigoriev I."/>
        </authorList>
    </citation>
    <scope>NUCLEOTIDE SEQUENCE</scope>
    <source>
        <strain evidence="13">CBS 121739</strain>
    </source>
</reference>
<keyword evidence="9" id="KW-0472">Membrane</keyword>
<keyword evidence="6" id="KW-0812">Transmembrane</keyword>
<dbReference type="EMBL" id="ML996569">
    <property type="protein sequence ID" value="KAF2759652.1"/>
    <property type="molecule type" value="Genomic_DNA"/>
</dbReference>
<keyword evidence="14" id="KW-1185">Reference proteome</keyword>
<evidence type="ECO:0000256" key="2">
    <source>
        <dbReference type="ARBA" id="ARBA00004590"/>
    </source>
</evidence>
<comment type="similarity">
    <text evidence="3 11">Belongs to the ALG14 family.</text>
</comment>
<dbReference type="PANTHER" id="PTHR12154:SF4">
    <property type="entry name" value="UDP-N-ACETYLGLUCOSAMINE TRANSFERASE SUBUNIT ALG14 HOMOLOG"/>
    <property type="match status" value="1"/>
</dbReference>
<feature type="non-terminal residue" evidence="13">
    <location>
        <position position="197"/>
    </location>
</feature>
<keyword evidence="7 11" id="KW-0256">Endoplasmic reticulum</keyword>
<dbReference type="GO" id="GO:0004577">
    <property type="term" value="F:N-acetylglucosaminyldiphosphodolichol N-acetylglucosaminyltransferase activity"/>
    <property type="evidence" value="ECO:0007669"/>
    <property type="project" value="TreeGrafter"/>
</dbReference>
<sequence length="197" mass="21471">ILLTTRLLAILPSSRAKPAPRIRGSPTHILIVLGSGGHTAEMLTILRDLDPSTYTNRTYVVGSGDAFSASHARKFEAQLEQRHAKTGGTCTWRYAIVTVPRARRVHQSLLTTPVSALQCLWCCLQLLRNAEAGYPDLILTNGPGTGVIVVLASLVLRLCNVGGASSQDKMRTLYIESWARVKSLSLSGRLLLRVVDR</sequence>
<protein>
    <recommendedName>
        <fullName evidence="5 11">UDP-N-acetylglucosamine transferase subunit ALG14</fullName>
    </recommendedName>
    <alternativeName>
        <fullName evidence="10 11">Asparagine-linked glycosylation protein 14</fullName>
    </alternativeName>
</protein>
<dbReference type="GO" id="GO:0006488">
    <property type="term" value="P:dolichol-linked oligosaccharide biosynthetic process"/>
    <property type="evidence" value="ECO:0007669"/>
    <property type="project" value="InterPro"/>
</dbReference>
<organism evidence="13 14">
    <name type="scientific">Pseudovirgaria hyperparasitica</name>
    <dbReference type="NCBI Taxonomy" id="470096"/>
    <lineage>
        <taxon>Eukaryota</taxon>
        <taxon>Fungi</taxon>
        <taxon>Dikarya</taxon>
        <taxon>Ascomycota</taxon>
        <taxon>Pezizomycotina</taxon>
        <taxon>Dothideomycetes</taxon>
        <taxon>Dothideomycetes incertae sedis</taxon>
        <taxon>Acrospermales</taxon>
        <taxon>Acrospermaceae</taxon>
        <taxon>Pseudovirgaria</taxon>
    </lineage>
</organism>
<evidence type="ECO:0000313" key="13">
    <source>
        <dbReference type="EMBL" id="KAF2759652.1"/>
    </source>
</evidence>
<evidence type="ECO:0000256" key="6">
    <source>
        <dbReference type="ARBA" id="ARBA00022692"/>
    </source>
</evidence>
<accession>A0A6A6W9Y0</accession>
<proteinExistence type="inferred from homology"/>
<evidence type="ECO:0000256" key="10">
    <source>
        <dbReference type="ARBA" id="ARBA00032062"/>
    </source>
</evidence>
<dbReference type="PANTHER" id="PTHR12154">
    <property type="entry name" value="GLYCOSYL TRANSFERASE-RELATED"/>
    <property type="match status" value="1"/>
</dbReference>
<name>A0A6A6W9Y0_9PEZI</name>
<evidence type="ECO:0000256" key="4">
    <source>
        <dbReference type="ARBA" id="ARBA00011335"/>
    </source>
</evidence>
<evidence type="ECO:0000313" key="14">
    <source>
        <dbReference type="Proteomes" id="UP000799437"/>
    </source>
</evidence>
<evidence type="ECO:0000256" key="3">
    <source>
        <dbReference type="ARBA" id="ARBA00009731"/>
    </source>
</evidence>
<evidence type="ECO:0000256" key="9">
    <source>
        <dbReference type="ARBA" id="ARBA00023136"/>
    </source>
</evidence>
<feature type="non-terminal residue" evidence="13">
    <location>
        <position position="1"/>
    </location>
</feature>
<evidence type="ECO:0000256" key="5">
    <source>
        <dbReference type="ARBA" id="ARBA00017467"/>
    </source>
</evidence>
<evidence type="ECO:0000256" key="12">
    <source>
        <dbReference type="SAM" id="SignalP"/>
    </source>
</evidence>
<keyword evidence="12" id="KW-0732">Signal</keyword>
<dbReference type="GO" id="GO:0031965">
    <property type="term" value="C:nuclear membrane"/>
    <property type="evidence" value="ECO:0007669"/>
    <property type="project" value="UniProtKB-SubCell"/>
</dbReference>
<comment type="subcellular location">
    <subcellularLocation>
        <location evidence="1 11">Endoplasmic reticulum membrane</location>
        <topology evidence="1 11">Single-pass membrane protein</topology>
    </subcellularLocation>
    <subcellularLocation>
        <location evidence="2">Nucleus membrane</location>
        <topology evidence="2">Single-pass membrane protein</topology>
    </subcellularLocation>
</comment>
<dbReference type="GO" id="GO:0043541">
    <property type="term" value="C:UDP-N-acetylglucosamine transferase complex"/>
    <property type="evidence" value="ECO:0007669"/>
    <property type="project" value="TreeGrafter"/>
</dbReference>
<feature type="signal peptide" evidence="12">
    <location>
        <begin position="1"/>
        <end position="16"/>
    </location>
</feature>
<comment type="function">
    <text evidence="11">Involved in protein N-glycosylation. Essential for the second step of the dolichol-linked oligosaccharide pathway. Anchors the catalytic subunit ALG13 to the ER.</text>
</comment>
<dbReference type="AlphaFoldDB" id="A0A6A6W9Y0"/>
<gene>
    <name evidence="11" type="primary">ALG14</name>
    <name evidence="13" type="ORF">EJ05DRAFT_430208</name>
</gene>
<dbReference type="OrthoDB" id="17098at2759"/>
<dbReference type="InterPro" id="IPR013969">
    <property type="entry name" value="Oligosacch_biosynth_Alg14"/>
</dbReference>
<evidence type="ECO:0000256" key="1">
    <source>
        <dbReference type="ARBA" id="ARBA00004389"/>
    </source>
</evidence>
<comment type="subunit">
    <text evidence="4 11">Heterodimer with ALG13 to form a functional enzyme.</text>
</comment>